<organism evidence="2 3">
    <name type="scientific">Polynucleobacter duraquae</name>
    <dbReference type="NCBI Taxonomy" id="1835254"/>
    <lineage>
        <taxon>Bacteria</taxon>
        <taxon>Pseudomonadati</taxon>
        <taxon>Pseudomonadota</taxon>
        <taxon>Betaproteobacteria</taxon>
        <taxon>Burkholderiales</taxon>
        <taxon>Burkholderiaceae</taxon>
        <taxon>Polynucleobacter</taxon>
    </lineage>
</organism>
<dbReference type="GO" id="GO:0019284">
    <property type="term" value="P:L-methionine salvage from S-adenosylmethionine"/>
    <property type="evidence" value="ECO:0007669"/>
    <property type="project" value="TreeGrafter"/>
</dbReference>
<dbReference type="Gene3D" id="3.40.50.1580">
    <property type="entry name" value="Nucleoside phosphorylase domain"/>
    <property type="match status" value="1"/>
</dbReference>
<evidence type="ECO:0000259" key="1">
    <source>
        <dbReference type="Pfam" id="PF01048"/>
    </source>
</evidence>
<gene>
    <name evidence="2" type="ORF">CL55_00009880</name>
</gene>
<dbReference type="InterPro" id="IPR000845">
    <property type="entry name" value="Nucleoside_phosphorylase_d"/>
</dbReference>
<accession>A0A0E3ZJW0</accession>
<protein>
    <submittedName>
        <fullName evidence="2">Nucleoside phosphorylase</fullName>
        <ecNumber evidence="2">3.2.2.9</ecNumber>
    </submittedName>
</protein>
<dbReference type="EC" id="3.2.2.9" evidence="2"/>
<reference evidence="2 3" key="1">
    <citation type="submission" date="2014-03" db="EMBL/GenBank/DDBJ databases">
        <title>Genome of Polynucleobacter strain MWH-MoK4.</title>
        <authorList>
            <person name="Hahn M.W."/>
        </authorList>
    </citation>
    <scope>NUCLEOTIDE SEQUENCE [LARGE SCALE GENOMIC DNA]</scope>
    <source>
        <strain evidence="2 3">MWH-MoK4</strain>
    </source>
</reference>
<evidence type="ECO:0000313" key="2">
    <source>
        <dbReference type="EMBL" id="AKD25321.1"/>
    </source>
</evidence>
<dbReference type="Pfam" id="PF01048">
    <property type="entry name" value="PNP_UDP_1"/>
    <property type="match status" value="1"/>
</dbReference>
<name>A0A0E3ZJW0_9BURK</name>
<dbReference type="RefSeq" id="WP_046330126.1">
    <property type="nucleotide sequence ID" value="NZ_CP007501.1"/>
</dbReference>
<dbReference type="SUPFAM" id="SSF53167">
    <property type="entry name" value="Purine and uridine phosphorylases"/>
    <property type="match status" value="1"/>
</dbReference>
<dbReference type="GO" id="GO:0008930">
    <property type="term" value="F:methylthioadenosine nucleosidase activity"/>
    <property type="evidence" value="ECO:0007669"/>
    <property type="project" value="TreeGrafter"/>
</dbReference>
<dbReference type="Proteomes" id="UP000061135">
    <property type="component" value="Chromosome"/>
</dbReference>
<keyword evidence="2" id="KW-0326">Glycosidase</keyword>
<dbReference type="EMBL" id="CP007501">
    <property type="protein sequence ID" value="AKD25321.1"/>
    <property type="molecule type" value="Genomic_DNA"/>
</dbReference>
<dbReference type="GO" id="GO:0008782">
    <property type="term" value="F:adenosylhomocysteine nucleosidase activity"/>
    <property type="evidence" value="ECO:0007669"/>
    <property type="project" value="UniProtKB-EC"/>
</dbReference>
<dbReference type="PANTHER" id="PTHR46832">
    <property type="entry name" value="5'-METHYLTHIOADENOSINE/S-ADENOSYLHOMOCYSTEINE NUCLEOSIDASE"/>
    <property type="match status" value="1"/>
</dbReference>
<dbReference type="PANTHER" id="PTHR46832:SF1">
    <property type="entry name" value="5'-METHYLTHIOADENOSINE_S-ADENOSYLHOMOCYSTEINE NUCLEOSIDASE"/>
    <property type="match status" value="1"/>
</dbReference>
<dbReference type="GO" id="GO:0009116">
    <property type="term" value="P:nucleoside metabolic process"/>
    <property type="evidence" value="ECO:0007669"/>
    <property type="project" value="InterPro"/>
</dbReference>
<dbReference type="AlphaFoldDB" id="A0A0E3ZJW0"/>
<proteinExistence type="predicted"/>
<evidence type="ECO:0000313" key="3">
    <source>
        <dbReference type="Proteomes" id="UP000061135"/>
    </source>
</evidence>
<sequence>MKTQLLIITALESELDKSALPAGVDIVYSGVGKINATAASLQAIHQYQPQRIVNFGTVGKINSALEGLLEIGRVIQRDMMTVPLAPRGQTPFCSKPSQYLSLGGEHTCGTGDSFVTAHDSWLISQGIDVVDMELFAIANIAYQFNIPWQSFKYVTDDANADSGNEWTHRVNHGQELYLAKLKDLMSA</sequence>
<dbReference type="GO" id="GO:0005829">
    <property type="term" value="C:cytosol"/>
    <property type="evidence" value="ECO:0007669"/>
    <property type="project" value="TreeGrafter"/>
</dbReference>
<dbReference type="HOGENOM" id="CLU_107471_0_0_4"/>
<dbReference type="InterPro" id="IPR035994">
    <property type="entry name" value="Nucleoside_phosphorylase_sf"/>
</dbReference>
<feature type="domain" description="Nucleoside phosphorylase" evidence="1">
    <location>
        <begin position="118"/>
        <end position="169"/>
    </location>
</feature>
<keyword evidence="2" id="KW-0378">Hydrolase</keyword>
<dbReference type="PATRIC" id="fig|576611.7.peg.1004"/>
<keyword evidence="3" id="KW-1185">Reference proteome</keyword>
<dbReference type="KEGG" id="pdq:CL55_00009880"/>
<dbReference type="STRING" id="1835254.CL55_00009880"/>